<dbReference type="OrthoDB" id="3415124at2"/>
<reference evidence="2 3" key="1">
    <citation type="submission" date="2018-09" db="EMBL/GenBank/DDBJ databases">
        <title>Complete genome sequence of Euzebya sp. DY32-46 isolated from seawater of Pacific Ocean.</title>
        <authorList>
            <person name="Xu L."/>
            <person name="Wu Y.-H."/>
            <person name="Xu X.-W."/>
        </authorList>
    </citation>
    <scope>NUCLEOTIDE SEQUENCE [LARGE SCALE GENOMIC DNA]</scope>
    <source>
        <strain evidence="2 3">DY32-46</strain>
    </source>
</reference>
<sequence length="684" mass="72897">MAAPDLAALLGRVPALAESLDGTGPLAPASDYDLGPLVTRSDRTLTHLAVLMASPRGVTTTIGSLNRLERQLLLVAALNDGAVEREQVVGEAGNHLELDRAQSALAHLLLAHPAYEQGEWLVLRPGVLRYVPFPGIRMYDALQSLSGSDLDMLLQRLGEVDDLPYRHEDRRRLVGQLMRRRDVAQGIRDQLDPDAQRVLDVLVEHGSQRVADLGLPPFDPWDRRGGPLHEVVQRGMAGVDTAKQRAYVWLDVAYGLRERMFDDWPLSPPPVQPQPLHDPGPRTPAVLRRLQMLLELWAGEPAPGLASGGLGVRPIRAAAKGFGVTPESIGLLAHLAIDLGLLGQTEEGEWAPTPALPGFLSRPPAQQWSALVTAYRQASTFDEHEGLPTRWSGEMVWPPPMAQRRVVLDVLSTLEQGTGVDDETLVELCDWRSPEALGRHGAEQIIAALRVLDLVPSSGAVGLTAAARALWDGGVEAATLALGPVVEQIVVQADHSVIAPPGLSPRVAGQLGAIAELESDAGAQIWRITAKKVAEALADGRTRDEIVTFLTETSSVPPPGNVLVTVDDVAARHGRVRAGVVGSYLRGDDPADVAAAAAVSAAKLRVLAPTVAVSPLSREAMIKALRTRGIIAVAEDGDGALVPPRRTSGVALDDTGLPQEIDRGATPDTMTLAEELLAAEGASR</sequence>
<keyword evidence="3" id="KW-1185">Reference proteome</keyword>
<accession>A0A346XSI7</accession>
<keyword evidence="2" id="KW-0238">DNA-binding</keyword>
<gene>
    <name evidence="2" type="ORF">DVS28_a0477</name>
</gene>
<dbReference type="InterPro" id="IPR032830">
    <property type="entry name" value="XPB/Ssl2_N"/>
</dbReference>
<dbReference type="AlphaFoldDB" id="A0A346XSI7"/>
<evidence type="ECO:0000259" key="1">
    <source>
        <dbReference type="Pfam" id="PF13625"/>
    </source>
</evidence>
<dbReference type="Pfam" id="PF13625">
    <property type="entry name" value="Helicase_C_3"/>
    <property type="match status" value="1"/>
</dbReference>
<proteinExistence type="predicted"/>
<organism evidence="2 3">
    <name type="scientific">Euzebya pacifica</name>
    <dbReference type="NCBI Taxonomy" id="1608957"/>
    <lineage>
        <taxon>Bacteria</taxon>
        <taxon>Bacillati</taxon>
        <taxon>Actinomycetota</taxon>
        <taxon>Nitriliruptoria</taxon>
        <taxon>Euzebyales</taxon>
    </lineage>
</organism>
<evidence type="ECO:0000313" key="2">
    <source>
        <dbReference type="EMBL" id="AXV05184.1"/>
    </source>
</evidence>
<dbReference type="EMBL" id="CP031165">
    <property type="protein sequence ID" value="AXV05184.1"/>
    <property type="molecule type" value="Genomic_DNA"/>
</dbReference>
<feature type="domain" description="Helicase XPB/Ssl2 N-terminal" evidence="1">
    <location>
        <begin position="490"/>
        <end position="599"/>
    </location>
</feature>
<protein>
    <submittedName>
        <fullName evidence="2">Putative DNA-binding protein</fullName>
    </submittedName>
</protein>
<dbReference type="GO" id="GO:0003677">
    <property type="term" value="F:DNA binding"/>
    <property type="evidence" value="ECO:0007669"/>
    <property type="project" value="UniProtKB-KW"/>
</dbReference>
<name>A0A346XSI7_9ACTN</name>
<evidence type="ECO:0000313" key="3">
    <source>
        <dbReference type="Proteomes" id="UP000264006"/>
    </source>
</evidence>
<dbReference type="Proteomes" id="UP000264006">
    <property type="component" value="Chromosome"/>
</dbReference>
<dbReference type="KEGG" id="euz:DVS28_a0477"/>